<keyword evidence="9" id="KW-1185">Reference proteome</keyword>
<keyword evidence="6 7" id="KW-0472">Membrane</keyword>
<dbReference type="GO" id="GO:0006506">
    <property type="term" value="P:GPI anchor biosynthetic process"/>
    <property type="evidence" value="ECO:0007669"/>
    <property type="project" value="UniProtKB-KW"/>
</dbReference>
<dbReference type="PANTHER" id="PTHR13148">
    <property type="entry name" value="PER1-RELATED"/>
    <property type="match status" value="1"/>
</dbReference>
<sequence length="406" mass="47696">MNYISIPETAVQVCAASWYLTTRKLIVISSEFQHIMKLILWMAVLLVKPCFGSLGDQLDEFQDCVTKCRYLTCPYTEELQLPSDNVLSRWYDEEEEQPLFDKQPLALTLRLLGWGCPDNCDYRCQRLITVQRQQLGDEVYQFHGKWPFIRVFGIQELFSTIFSILNFFPHYHGFRLMLAHYRQDRFSGSKFANQYFAYGIVGLVAMFAWIFSTIFHLRDTWDRERLDYFFAGATVLSGLYGITVRVFELYEPQNNTKRRAFGLLVVLMYIGHVARLLVDWSYTYNMEANVLVGLVQYVLWIYHAINSFQIYRQRASKVLPAFRGSKNGSNQLKADLLNKDVNWTLIPLLLVASVSFGMSFELFDFAPFFDLVDAHALWHFVTIWPAWYWYDYMVQDVENLKLIKSD</sequence>
<feature type="transmembrane region" description="Helical" evidence="7">
    <location>
        <begin position="228"/>
        <end position="248"/>
    </location>
</feature>
<dbReference type="EMBL" id="HG793125">
    <property type="protein sequence ID" value="CDK25166.1"/>
    <property type="molecule type" value="Genomic_DNA"/>
</dbReference>
<keyword evidence="3 7" id="KW-0812">Transmembrane</keyword>
<dbReference type="OrthoDB" id="419770at2759"/>
<evidence type="ECO:0000313" key="9">
    <source>
        <dbReference type="Proteomes" id="UP000019384"/>
    </source>
</evidence>
<comment type="function">
    <text evidence="7">Involved in the lipid remodeling steps of GPI-anchor maturation.</text>
</comment>
<keyword evidence="2 7" id="KW-0337">GPI-anchor biosynthesis</keyword>
<feature type="transmembrane region" description="Helical" evidence="7">
    <location>
        <begin position="260"/>
        <end position="278"/>
    </location>
</feature>
<keyword evidence="7" id="KW-0256">Endoplasmic reticulum</keyword>
<dbReference type="PANTHER" id="PTHR13148:SF0">
    <property type="entry name" value="POST-GPI ATTACHMENT TO PROTEINS FACTOR 3"/>
    <property type="match status" value="1"/>
</dbReference>
<dbReference type="Proteomes" id="UP000019384">
    <property type="component" value="Unassembled WGS sequence"/>
</dbReference>
<keyword evidence="4" id="KW-0732">Signal</keyword>
<feature type="transmembrane region" description="Helical" evidence="7">
    <location>
        <begin position="290"/>
        <end position="308"/>
    </location>
</feature>
<evidence type="ECO:0000256" key="3">
    <source>
        <dbReference type="ARBA" id="ARBA00022692"/>
    </source>
</evidence>
<name>W6MGY4_9ASCO</name>
<keyword evidence="5 7" id="KW-1133">Transmembrane helix</keyword>
<dbReference type="GeneID" id="34518566"/>
<proteinExistence type="inferred from homology"/>
<dbReference type="RefSeq" id="XP_022457178.1">
    <property type="nucleotide sequence ID" value="XM_022605739.1"/>
</dbReference>
<comment type="subcellular location">
    <subcellularLocation>
        <location evidence="1">Endomembrane system</location>
        <topology evidence="1">Multi-pass membrane protein</topology>
    </subcellularLocation>
    <subcellularLocation>
        <location evidence="7">Endoplasmic reticulum membrane</location>
        <topology evidence="7">Multi-pass membrane protein</topology>
    </subcellularLocation>
</comment>
<dbReference type="GO" id="GO:0005789">
    <property type="term" value="C:endoplasmic reticulum membrane"/>
    <property type="evidence" value="ECO:0007669"/>
    <property type="project" value="UniProtKB-SubCell"/>
</dbReference>
<dbReference type="Pfam" id="PF04080">
    <property type="entry name" value="Per1"/>
    <property type="match status" value="1"/>
</dbReference>
<dbReference type="InterPro" id="IPR007217">
    <property type="entry name" value="Per1-like"/>
</dbReference>
<feature type="transmembrane region" description="Helical" evidence="7">
    <location>
        <begin position="195"/>
        <end position="216"/>
    </location>
</feature>
<feature type="transmembrane region" description="Helical" evidence="7">
    <location>
        <begin position="341"/>
        <end position="360"/>
    </location>
</feature>
<dbReference type="GO" id="GO:0030026">
    <property type="term" value="P:intracellular manganese ion homeostasis"/>
    <property type="evidence" value="ECO:0007669"/>
    <property type="project" value="EnsemblFungi"/>
</dbReference>
<dbReference type="HOGENOM" id="CLU_032917_1_1_1"/>
<comment type="similarity">
    <text evidence="7">Belongs to the PGAP3 family.</text>
</comment>
<evidence type="ECO:0000256" key="7">
    <source>
        <dbReference type="RuleBase" id="RU365066"/>
    </source>
</evidence>
<accession>W6MGY4</accession>
<evidence type="ECO:0000313" key="8">
    <source>
        <dbReference type="EMBL" id="CDK25166.1"/>
    </source>
</evidence>
<dbReference type="GO" id="GO:0000329">
    <property type="term" value="C:fungal-type vacuole membrane"/>
    <property type="evidence" value="ECO:0007669"/>
    <property type="project" value="EnsemblFungi"/>
</dbReference>
<comment type="caution">
    <text evidence="7">Lacks conserved residue(s) required for the propagation of feature annotation.</text>
</comment>
<gene>
    <name evidence="8" type="ORF">KUCA_T00001133001</name>
</gene>
<dbReference type="GO" id="GO:0016788">
    <property type="term" value="F:hydrolase activity, acting on ester bonds"/>
    <property type="evidence" value="ECO:0007669"/>
    <property type="project" value="TreeGrafter"/>
</dbReference>
<evidence type="ECO:0000256" key="5">
    <source>
        <dbReference type="ARBA" id="ARBA00022989"/>
    </source>
</evidence>
<reference evidence="8" key="1">
    <citation type="submission" date="2013-12" db="EMBL/GenBank/DDBJ databases">
        <authorList>
            <person name="Genoscope - CEA"/>
        </authorList>
    </citation>
    <scope>NUCLEOTIDE SEQUENCE</scope>
    <source>
        <strain evidence="8">CBS 1993</strain>
    </source>
</reference>
<evidence type="ECO:0000256" key="2">
    <source>
        <dbReference type="ARBA" id="ARBA00022502"/>
    </source>
</evidence>
<dbReference type="STRING" id="1382522.W6MGY4"/>
<evidence type="ECO:0000256" key="6">
    <source>
        <dbReference type="ARBA" id="ARBA00023136"/>
    </source>
</evidence>
<evidence type="ECO:0000256" key="1">
    <source>
        <dbReference type="ARBA" id="ARBA00004127"/>
    </source>
</evidence>
<protein>
    <recommendedName>
        <fullName evidence="7">Post-GPI attachment to proteins factor 3</fullName>
    </recommendedName>
</protein>
<dbReference type="AlphaFoldDB" id="W6MGY4"/>
<reference evidence="8" key="2">
    <citation type="submission" date="2014-02" db="EMBL/GenBank/DDBJ databases">
        <title>Complete DNA sequence of /Kuraishia capsulata/ illustrates novel genomic features among budding yeasts (/Saccharomycotina/).</title>
        <authorList>
            <person name="Morales L."/>
            <person name="Noel B."/>
            <person name="Porcel B."/>
            <person name="Marcet-Houben M."/>
            <person name="Hullo M-F."/>
            <person name="Sacerdot C."/>
            <person name="Tekaia F."/>
            <person name="Leh-Louis V."/>
            <person name="Despons L."/>
            <person name="Khanna V."/>
            <person name="Aury J-M."/>
            <person name="Barbe V."/>
            <person name="Couloux A."/>
            <person name="Labadie K."/>
            <person name="Pelletier E."/>
            <person name="Souciet J-L."/>
            <person name="Boekhout T."/>
            <person name="Gabaldon T."/>
            <person name="Wincker P."/>
            <person name="Dujon B."/>
        </authorList>
    </citation>
    <scope>NUCLEOTIDE SEQUENCE</scope>
    <source>
        <strain evidence="8">CBS 1993</strain>
    </source>
</reference>
<feature type="transmembrane region" description="Helical" evidence="7">
    <location>
        <begin position="157"/>
        <end position="174"/>
    </location>
</feature>
<organism evidence="8 9">
    <name type="scientific">Kuraishia capsulata CBS 1993</name>
    <dbReference type="NCBI Taxonomy" id="1382522"/>
    <lineage>
        <taxon>Eukaryota</taxon>
        <taxon>Fungi</taxon>
        <taxon>Dikarya</taxon>
        <taxon>Ascomycota</taxon>
        <taxon>Saccharomycotina</taxon>
        <taxon>Pichiomycetes</taxon>
        <taxon>Pichiales</taxon>
        <taxon>Pichiaceae</taxon>
        <taxon>Kuraishia</taxon>
    </lineage>
</organism>
<evidence type="ECO:0000256" key="4">
    <source>
        <dbReference type="ARBA" id="ARBA00022729"/>
    </source>
</evidence>